<organism evidence="3 4">
    <name type="scientific">Thamnocephalis sphaerospora</name>
    <dbReference type="NCBI Taxonomy" id="78915"/>
    <lineage>
        <taxon>Eukaryota</taxon>
        <taxon>Fungi</taxon>
        <taxon>Fungi incertae sedis</taxon>
        <taxon>Zoopagomycota</taxon>
        <taxon>Zoopagomycotina</taxon>
        <taxon>Zoopagomycetes</taxon>
        <taxon>Zoopagales</taxon>
        <taxon>Sigmoideomycetaceae</taxon>
        <taxon>Thamnocephalis</taxon>
    </lineage>
</organism>
<feature type="transmembrane region" description="Helical" evidence="1">
    <location>
        <begin position="289"/>
        <end position="314"/>
    </location>
</feature>
<evidence type="ECO:0000256" key="1">
    <source>
        <dbReference type="SAM" id="Phobius"/>
    </source>
</evidence>
<feature type="chain" id="PRO_5020367277" description="G-protein coupled receptors family 3 profile domain-containing protein" evidence="2">
    <location>
        <begin position="28"/>
        <end position="423"/>
    </location>
</feature>
<keyword evidence="1" id="KW-0472">Membrane</keyword>
<feature type="transmembrane region" description="Helical" evidence="1">
    <location>
        <begin position="265"/>
        <end position="283"/>
    </location>
</feature>
<accession>A0A4V1IX06</accession>
<gene>
    <name evidence="3" type="ORF">THASP1DRAFT_22763</name>
</gene>
<dbReference type="OrthoDB" id="5542996at2759"/>
<proteinExistence type="predicted"/>
<keyword evidence="2" id="KW-0732">Signal</keyword>
<protein>
    <recommendedName>
        <fullName evidence="5">G-protein coupled receptors family 3 profile domain-containing protein</fullName>
    </recommendedName>
</protein>
<dbReference type="Proteomes" id="UP000271241">
    <property type="component" value="Unassembled WGS sequence"/>
</dbReference>
<feature type="transmembrane region" description="Helical" evidence="1">
    <location>
        <begin position="230"/>
        <end position="253"/>
    </location>
</feature>
<evidence type="ECO:0000256" key="2">
    <source>
        <dbReference type="SAM" id="SignalP"/>
    </source>
</evidence>
<evidence type="ECO:0000313" key="4">
    <source>
        <dbReference type="Proteomes" id="UP000271241"/>
    </source>
</evidence>
<reference evidence="4" key="1">
    <citation type="journal article" date="2018" name="Nat. Microbiol.">
        <title>Leveraging single-cell genomics to expand the fungal tree of life.</title>
        <authorList>
            <person name="Ahrendt S.R."/>
            <person name="Quandt C.A."/>
            <person name="Ciobanu D."/>
            <person name="Clum A."/>
            <person name="Salamov A."/>
            <person name="Andreopoulos B."/>
            <person name="Cheng J.F."/>
            <person name="Woyke T."/>
            <person name="Pelin A."/>
            <person name="Henrissat B."/>
            <person name="Reynolds N.K."/>
            <person name="Benny G.L."/>
            <person name="Smith M.E."/>
            <person name="James T.Y."/>
            <person name="Grigoriev I.V."/>
        </authorList>
    </citation>
    <scope>NUCLEOTIDE SEQUENCE [LARGE SCALE GENOMIC DNA]</scope>
    <source>
        <strain evidence="4">RSA 1356</strain>
    </source>
</reference>
<sequence>MMMQRLMRAVQLSLLLLLLPPQPPQNGTWDGYNRASTLTRLADASIQYRVNNRTYTYPTYDMFWTKNKAFRRTGIMYNPQFESGSGCRLKPPRKSLETQQGSFAETIVALDEVEAQANHSCATVAQVAQAILEFGKSLEPASYPPVGVFVYFLRSQMPGEAGGPYTVRNTAHRIGIPDGDPALPTVLVPSKYYNEAVESFLSAAEPVEMTVIQEPGPWNKQVLSRDYKSFLWVLMAVNGFFIVNSIAQICILAVSRQLRWERRNLVVCIAIVSAALFVATLPMNPTTLLSITLLQTSSLLFSIAFYLLLLIWCAILQAKAEEACRYTTIGIQLTMASRSMLACFFLRKQDRHCKSQTTHRALGKASNSLIAGDVLIGSISMVVARFVLHHIGFTVRSIALLSVLGIRGIRYPDSSQKCHMPSS</sequence>
<feature type="signal peptide" evidence="2">
    <location>
        <begin position="1"/>
        <end position="27"/>
    </location>
</feature>
<name>A0A4V1IX06_9FUNG</name>
<dbReference type="EMBL" id="KZ992517">
    <property type="protein sequence ID" value="RKP09389.1"/>
    <property type="molecule type" value="Genomic_DNA"/>
</dbReference>
<evidence type="ECO:0008006" key="5">
    <source>
        <dbReference type="Google" id="ProtNLM"/>
    </source>
</evidence>
<keyword evidence="1" id="KW-1133">Transmembrane helix</keyword>
<evidence type="ECO:0000313" key="3">
    <source>
        <dbReference type="EMBL" id="RKP09389.1"/>
    </source>
</evidence>
<keyword evidence="1" id="KW-0812">Transmembrane</keyword>
<dbReference type="AlphaFoldDB" id="A0A4V1IX06"/>
<keyword evidence="4" id="KW-1185">Reference proteome</keyword>